<dbReference type="AlphaFoldDB" id="A0A843AH68"/>
<proteinExistence type="predicted"/>
<evidence type="ECO:0000313" key="2">
    <source>
        <dbReference type="Proteomes" id="UP000652307"/>
    </source>
</evidence>
<dbReference type="RefSeq" id="WP_193803413.1">
    <property type="nucleotide sequence ID" value="NZ_JADEZV010000001.1"/>
</dbReference>
<comment type="caution">
    <text evidence="1">The sequence shown here is derived from an EMBL/GenBank/DDBJ whole genome shotgun (WGS) entry which is preliminary data.</text>
</comment>
<organism evidence="1 2">
    <name type="scientific">Fervidicoccus fontis</name>
    <dbReference type="NCBI Taxonomy" id="683846"/>
    <lineage>
        <taxon>Archaea</taxon>
        <taxon>Thermoproteota</taxon>
        <taxon>Thermoprotei</taxon>
        <taxon>Fervidicoccales</taxon>
        <taxon>Fervidicoccaceae</taxon>
        <taxon>Fervidicoccus</taxon>
    </lineage>
</organism>
<sequence length="58" mass="6566">MVSGEGGADLRLRFMDRYKIAEVSLQMSRKVFISFSDKKIHVYKADGILFVGENWGPA</sequence>
<evidence type="ECO:0000313" key="1">
    <source>
        <dbReference type="EMBL" id="MBE9390840.1"/>
    </source>
</evidence>
<reference evidence="1" key="1">
    <citation type="submission" date="2020-10" db="EMBL/GenBank/DDBJ databases">
        <title>Fervidococcus fontis strain 3639Fd - the first crenarchaeon capable of growth on lipids.</title>
        <authorList>
            <person name="Kochetkova T.V."/>
            <person name="Elcheninov A.G."/>
            <person name="Toschakov S.V."/>
            <person name="Kublanov I.V."/>
        </authorList>
    </citation>
    <scope>NUCLEOTIDE SEQUENCE</scope>
    <source>
        <strain evidence="1">3639Fd</strain>
    </source>
</reference>
<dbReference type="EMBL" id="JADEZV010000001">
    <property type="protein sequence ID" value="MBE9390840.1"/>
    <property type="molecule type" value="Genomic_DNA"/>
</dbReference>
<accession>A0A843AH68</accession>
<name>A0A843AH68_9CREN</name>
<dbReference type="Proteomes" id="UP000652307">
    <property type="component" value="Unassembled WGS sequence"/>
</dbReference>
<protein>
    <submittedName>
        <fullName evidence="1">Uncharacterized protein</fullName>
    </submittedName>
</protein>
<gene>
    <name evidence="1" type="ORF">IOK49_01910</name>
</gene>